<dbReference type="InterPro" id="IPR003369">
    <property type="entry name" value="TatA/B/E"/>
</dbReference>
<feature type="region of interest" description="Disordered" evidence="8">
    <location>
        <begin position="78"/>
        <end position="102"/>
    </location>
</feature>
<dbReference type="KEGG" id="gyu:FE374_04995"/>
<evidence type="ECO:0000256" key="1">
    <source>
        <dbReference type="ARBA" id="ARBA00004167"/>
    </source>
</evidence>
<evidence type="ECO:0000256" key="4">
    <source>
        <dbReference type="ARBA" id="ARBA00022927"/>
    </source>
</evidence>
<keyword evidence="7" id="KW-0472">Membrane</keyword>
<name>A0A5B8C3I3_9MICO</name>
<protein>
    <submittedName>
        <fullName evidence="9">Preprotein translocase subunit TatB</fullName>
    </submittedName>
</protein>
<organism evidence="9 10">
    <name type="scientific">Georgenia yuyongxinii</name>
    <dbReference type="NCBI Taxonomy" id="2589797"/>
    <lineage>
        <taxon>Bacteria</taxon>
        <taxon>Bacillati</taxon>
        <taxon>Actinomycetota</taxon>
        <taxon>Actinomycetes</taxon>
        <taxon>Micrococcales</taxon>
        <taxon>Bogoriellaceae</taxon>
        <taxon>Georgenia</taxon>
    </lineage>
</organism>
<dbReference type="Proteomes" id="UP000314616">
    <property type="component" value="Chromosome"/>
</dbReference>
<keyword evidence="6" id="KW-0811">Translocation</keyword>
<dbReference type="EMBL" id="CP040915">
    <property type="protein sequence ID" value="QDC24071.1"/>
    <property type="molecule type" value="Genomic_DNA"/>
</dbReference>
<feature type="region of interest" description="Disordered" evidence="8">
    <location>
        <begin position="174"/>
        <end position="201"/>
    </location>
</feature>
<keyword evidence="2" id="KW-0813">Transport</keyword>
<accession>A0A5B8C3I3</accession>
<evidence type="ECO:0000313" key="10">
    <source>
        <dbReference type="Proteomes" id="UP000314616"/>
    </source>
</evidence>
<dbReference type="GO" id="GO:0016020">
    <property type="term" value="C:membrane"/>
    <property type="evidence" value="ECO:0007669"/>
    <property type="project" value="UniProtKB-ARBA"/>
</dbReference>
<dbReference type="AlphaFoldDB" id="A0A5B8C3I3"/>
<evidence type="ECO:0000256" key="8">
    <source>
        <dbReference type="SAM" id="MobiDB-lite"/>
    </source>
</evidence>
<evidence type="ECO:0000256" key="6">
    <source>
        <dbReference type="ARBA" id="ARBA00023010"/>
    </source>
</evidence>
<proteinExistence type="predicted"/>
<evidence type="ECO:0000313" key="9">
    <source>
        <dbReference type="EMBL" id="QDC24071.1"/>
    </source>
</evidence>
<keyword evidence="3" id="KW-0812">Transmembrane</keyword>
<dbReference type="OrthoDB" id="3267321at2"/>
<dbReference type="Pfam" id="PF02416">
    <property type="entry name" value="TatA_B_E"/>
    <property type="match status" value="1"/>
</dbReference>
<sequence length="201" mass="20249">MMGISGGELVVLLVLAFLLIGPERLPNLAQQLGRLTRELKKLATGAKDKVRDELGPEFDELAKFDPRQYDPRRIVREALMEEDEPPRATPRPPAARRRPAAAAAAGAAAAAATGAPSAHASATAAPGSAAPAAGPAAGAGVVPPAPATVGPAAATPGEQVPISPAEIVARTYGPSGSTAAAAGDGHTQVETYVVPFDDEAT</sequence>
<feature type="region of interest" description="Disordered" evidence="8">
    <location>
        <begin position="119"/>
        <end position="139"/>
    </location>
</feature>
<keyword evidence="5" id="KW-1133">Transmembrane helix</keyword>
<dbReference type="PRINTS" id="PR01506">
    <property type="entry name" value="TATBPROTEIN"/>
</dbReference>
<evidence type="ECO:0000256" key="5">
    <source>
        <dbReference type="ARBA" id="ARBA00022989"/>
    </source>
</evidence>
<evidence type="ECO:0000256" key="2">
    <source>
        <dbReference type="ARBA" id="ARBA00022448"/>
    </source>
</evidence>
<dbReference type="GO" id="GO:0015031">
    <property type="term" value="P:protein transport"/>
    <property type="evidence" value="ECO:0007669"/>
    <property type="project" value="UniProtKB-KW"/>
</dbReference>
<evidence type="ECO:0000256" key="3">
    <source>
        <dbReference type="ARBA" id="ARBA00022692"/>
    </source>
</evidence>
<evidence type="ECO:0000256" key="7">
    <source>
        <dbReference type="ARBA" id="ARBA00023136"/>
    </source>
</evidence>
<reference evidence="9 10" key="1">
    <citation type="submission" date="2019-05" db="EMBL/GenBank/DDBJ databases">
        <title>Georgenia *** sp. nov., and Georgenia *** sp. nov., isolated from the intestinal contents of plateau pika (Ochotona curzoniae) in the Qinghai-Tibet plateau of China.</title>
        <authorList>
            <person name="Tian Z."/>
        </authorList>
    </citation>
    <scope>NUCLEOTIDE SEQUENCE [LARGE SCALE GENOMIC DNA]</scope>
    <source>
        <strain evidence="9 10">Z443</strain>
    </source>
</reference>
<gene>
    <name evidence="9" type="ORF">FE374_04995</name>
</gene>
<keyword evidence="4" id="KW-0653">Protein transport</keyword>
<dbReference type="Gene3D" id="1.20.5.3310">
    <property type="match status" value="1"/>
</dbReference>
<comment type="subcellular location">
    <subcellularLocation>
        <location evidence="1">Membrane</location>
        <topology evidence="1">Single-pass membrane protein</topology>
    </subcellularLocation>
</comment>